<dbReference type="UniPathway" id="UPA00053">
    <property type="reaction ID" value="UER00088"/>
</dbReference>
<evidence type="ECO:0000313" key="9">
    <source>
        <dbReference type="Proteomes" id="UP000265882"/>
    </source>
</evidence>
<dbReference type="GO" id="GO:0009423">
    <property type="term" value="P:chorismate biosynthetic process"/>
    <property type="evidence" value="ECO:0007669"/>
    <property type="project" value="UniProtKB-UniRule"/>
</dbReference>
<feature type="binding site" evidence="7">
    <location>
        <begin position="10"/>
        <end position="15"/>
    </location>
    <ligand>
        <name>ATP</name>
        <dbReference type="ChEBI" id="CHEBI:30616"/>
    </ligand>
</feature>
<keyword evidence="7" id="KW-0460">Magnesium</keyword>
<comment type="cofactor">
    <cofactor evidence="7">
        <name>Mg(2+)</name>
        <dbReference type="ChEBI" id="CHEBI:18420"/>
    </cofactor>
    <text evidence="7">Binds 1 Mg(2+) ion per subunit.</text>
</comment>
<keyword evidence="1 7" id="KW-0028">Amino-acid biosynthesis</keyword>
<dbReference type="PRINTS" id="PR01100">
    <property type="entry name" value="SHIKIMTKNASE"/>
</dbReference>
<comment type="catalytic activity">
    <reaction evidence="7">
        <text>shikimate + ATP = 3-phosphoshikimate + ADP + H(+)</text>
        <dbReference type="Rhea" id="RHEA:13121"/>
        <dbReference type="ChEBI" id="CHEBI:15378"/>
        <dbReference type="ChEBI" id="CHEBI:30616"/>
        <dbReference type="ChEBI" id="CHEBI:36208"/>
        <dbReference type="ChEBI" id="CHEBI:145989"/>
        <dbReference type="ChEBI" id="CHEBI:456216"/>
        <dbReference type="EC" id="2.7.1.71"/>
    </reaction>
</comment>
<feature type="binding site" evidence="7">
    <location>
        <position position="56"/>
    </location>
    <ligand>
        <name>substrate</name>
    </ligand>
</feature>
<dbReference type="GO" id="GO:0008652">
    <property type="term" value="P:amino acid biosynthetic process"/>
    <property type="evidence" value="ECO:0007669"/>
    <property type="project" value="UniProtKB-KW"/>
</dbReference>
<evidence type="ECO:0000256" key="7">
    <source>
        <dbReference type="HAMAP-Rule" id="MF_00109"/>
    </source>
</evidence>
<comment type="subcellular location">
    <subcellularLocation>
        <location evidence="7">Cytoplasm</location>
    </subcellularLocation>
</comment>
<feature type="binding site" evidence="7">
    <location>
        <position position="32"/>
    </location>
    <ligand>
        <name>substrate</name>
    </ligand>
</feature>
<feature type="binding site" evidence="7">
    <location>
        <position position="136"/>
    </location>
    <ligand>
        <name>substrate</name>
    </ligand>
</feature>
<dbReference type="GO" id="GO:0005524">
    <property type="term" value="F:ATP binding"/>
    <property type="evidence" value="ECO:0007669"/>
    <property type="project" value="UniProtKB-UniRule"/>
</dbReference>
<dbReference type="SUPFAM" id="SSF52540">
    <property type="entry name" value="P-loop containing nucleoside triphosphate hydrolases"/>
    <property type="match status" value="1"/>
</dbReference>
<dbReference type="InterPro" id="IPR027417">
    <property type="entry name" value="P-loop_NTPase"/>
</dbReference>
<dbReference type="EMBL" id="QZKU01000143">
    <property type="protein sequence ID" value="RJP14532.1"/>
    <property type="molecule type" value="Genomic_DNA"/>
</dbReference>
<evidence type="ECO:0000256" key="2">
    <source>
        <dbReference type="ARBA" id="ARBA00022679"/>
    </source>
</evidence>
<dbReference type="PANTHER" id="PTHR21087">
    <property type="entry name" value="SHIKIMATE KINASE"/>
    <property type="match status" value="1"/>
</dbReference>
<evidence type="ECO:0000256" key="1">
    <source>
        <dbReference type="ARBA" id="ARBA00022605"/>
    </source>
</evidence>
<evidence type="ECO:0000256" key="5">
    <source>
        <dbReference type="ARBA" id="ARBA00022840"/>
    </source>
</evidence>
<dbReference type="InterPro" id="IPR000623">
    <property type="entry name" value="Shikimate_kinase/TSH1"/>
</dbReference>
<gene>
    <name evidence="7" type="primary">aroK</name>
    <name evidence="8" type="ORF">C4520_21240</name>
</gene>
<comment type="subunit">
    <text evidence="7">Monomer.</text>
</comment>
<dbReference type="CDD" id="cd00464">
    <property type="entry name" value="SK"/>
    <property type="match status" value="1"/>
</dbReference>
<sequence length="173" mass="19055">MNIVLIGYRGTGKTAIAERLGSRLSMKVVGMDEEIVKRTGKSIPEIVQEHGWDHFRDIESRVAAELENEDGLIIDAGGGIVVRPQNIAVLKKNGMIFWLVADEETIVSRIVTDHQRPSLSGTKSFTEEVAEVLAQRRPLYEAAADHIIDTAKLPLAESVELIANIFLSHKSGK</sequence>
<feature type="binding site" evidence="7">
    <location>
        <position position="116"/>
    </location>
    <ligand>
        <name>ATP</name>
        <dbReference type="ChEBI" id="CHEBI:30616"/>
    </ligand>
</feature>
<dbReference type="GO" id="GO:0000287">
    <property type="term" value="F:magnesium ion binding"/>
    <property type="evidence" value="ECO:0007669"/>
    <property type="project" value="UniProtKB-UniRule"/>
</dbReference>
<comment type="function">
    <text evidence="7">Catalyzes the specific phosphorylation of the 3-hydroxyl group of shikimic acid using ATP as a cosubstrate.</text>
</comment>
<evidence type="ECO:0000256" key="4">
    <source>
        <dbReference type="ARBA" id="ARBA00022777"/>
    </source>
</evidence>
<dbReference type="Proteomes" id="UP000265882">
    <property type="component" value="Unassembled WGS sequence"/>
</dbReference>
<dbReference type="GO" id="GO:0005829">
    <property type="term" value="C:cytosol"/>
    <property type="evidence" value="ECO:0007669"/>
    <property type="project" value="TreeGrafter"/>
</dbReference>
<dbReference type="AlphaFoldDB" id="A0A3A4N5A8"/>
<keyword evidence="4 7" id="KW-0418">Kinase</keyword>
<dbReference type="Pfam" id="PF01202">
    <property type="entry name" value="SKI"/>
    <property type="match status" value="1"/>
</dbReference>
<dbReference type="InterPro" id="IPR031322">
    <property type="entry name" value="Shikimate/glucono_kinase"/>
</dbReference>
<organism evidence="8 9">
    <name type="scientific">Abyssobacteria bacterium (strain SURF_5)</name>
    <dbReference type="NCBI Taxonomy" id="2093360"/>
    <lineage>
        <taxon>Bacteria</taxon>
        <taxon>Pseudomonadati</taxon>
        <taxon>Candidatus Hydrogenedentota</taxon>
        <taxon>Candidatus Abyssobacteria</taxon>
    </lineage>
</organism>
<feature type="binding site" evidence="7">
    <location>
        <position position="78"/>
    </location>
    <ligand>
        <name>substrate</name>
    </ligand>
</feature>
<comment type="pathway">
    <text evidence="7">Metabolic intermediate biosynthesis; chorismate biosynthesis; chorismate from D-erythrose 4-phosphate and phosphoenolpyruvate: step 5/7.</text>
</comment>
<accession>A0A3A4N5A8</accession>
<keyword evidence="7" id="KW-0963">Cytoplasm</keyword>
<proteinExistence type="inferred from homology"/>
<dbReference type="HAMAP" id="MF_00109">
    <property type="entry name" value="Shikimate_kinase"/>
    <property type="match status" value="1"/>
</dbReference>
<comment type="caution">
    <text evidence="8">The sequence shown here is derived from an EMBL/GenBank/DDBJ whole genome shotgun (WGS) entry which is preliminary data.</text>
</comment>
<dbReference type="Gene3D" id="3.40.50.300">
    <property type="entry name" value="P-loop containing nucleotide triphosphate hydrolases"/>
    <property type="match status" value="1"/>
</dbReference>
<dbReference type="PANTHER" id="PTHR21087:SF16">
    <property type="entry name" value="SHIKIMATE KINASE 1, CHLOROPLASTIC"/>
    <property type="match status" value="1"/>
</dbReference>
<keyword evidence="7" id="KW-0479">Metal-binding</keyword>
<evidence type="ECO:0000313" key="8">
    <source>
        <dbReference type="EMBL" id="RJP14532.1"/>
    </source>
</evidence>
<dbReference type="GO" id="GO:0009073">
    <property type="term" value="P:aromatic amino acid family biosynthetic process"/>
    <property type="evidence" value="ECO:0007669"/>
    <property type="project" value="UniProtKB-KW"/>
</dbReference>
<comment type="similarity">
    <text evidence="7">Belongs to the shikimate kinase family.</text>
</comment>
<evidence type="ECO:0000256" key="3">
    <source>
        <dbReference type="ARBA" id="ARBA00022741"/>
    </source>
</evidence>
<keyword evidence="3 7" id="KW-0547">Nucleotide-binding</keyword>
<evidence type="ECO:0000256" key="6">
    <source>
        <dbReference type="ARBA" id="ARBA00023141"/>
    </source>
</evidence>
<keyword evidence="2 7" id="KW-0808">Transferase</keyword>
<keyword evidence="5 7" id="KW-0067">ATP-binding</keyword>
<name>A0A3A4N5A8_ABYX5</name>
<feature type="binding site" evidence="7">
    <location>
        <position position="14"/>
    </location>
    <ligand>
        <name>Mg(2+)</name>
        <dbReference type="ChEBI" id="CHEBI:18420"/>
    </ligand>
</feature>
<dbReference type="GO" id="GO:0004765">
    <property type="term" value="F:shikimate kinase activity"/>
    <property type="evidence" value="ECO:0007669"/>
    <property type="project" value="UniProtKB-UniRule"/>
</dbReference>
<dbReference type="EC" id="2.7.1.71" evidence="7"/>
<keyword evidence="6 7" id="KW-0057">Aromatic amino acid biosynthesis</keyword>
<protein>
    <recommendedName>
        <fullName evidence="7">Shikimate kinase</fullName>
        <shortName evidence="7">SK</shortName>
        <ecNumber evidence="7">2.7.1.71</ecNumber>
    </recommendedName>
</protein>
<reference evidence="8 9" key="1">
    <citation type="journal article" date="2017" name="ISME J.">
        <title>Energy and carbon metabolisms in a deep terrestrial subsurface fluid microbial community.</title>
        <authorList>
            <person name="Momper L."/>
            <person name="Jungbluth S.P."/>
            <person name="Lee M.D."/>
            <person name="Amend J.P."/>
        </authorList>
    </citation>
    <scope>NUCLEOTIDE SEQUENCE [LARGE SCALE GENOMIC DNA]</scope>
    <source>
        <strain evidence="8">SURF_5</strain>
    </source>
</reference>
<comment type="caution">
    <text evidence="7">Lacks conserved residue(s) required for the propagation of feature annotation.</text>
</comment>